<comment type="similarity">
    <text evidence="2">Belongs to the GSP F family.</text>
</comment>
<comment type="subcellular location">
    <subcellularLocation>
        <location evidence="1">Cell membrane</location>
        <topology evidence="1">Multi-pass membrane protein</topology>
    </subcellularLocation>
</comment>
<reference evidence="9 10" key="2">
    <citation type="submission" date="2016-08" db="EMBL/GenBank/DDBJ databases">
        <title>Orenia metallireducens sp. nov. strain Z6, a Novel Metal-reducing Firmicute from the Deep Subsurface.</title>
        <authorList>
            <person name="Maxim B.I."/>
            <person name="Kenneth K."/>
            <person name="Flynn T.M."/>
            <person name="Oloughlin E.J."/>
            <person name="Locke R.A."/>
            <person name="Weber J.R."/>
            <person name="Egan S.M."/>
            <person name="Mackie R.I."/>
            <person name="Cann I.K."/>
        </authorList>
    </citation>
    <scope>NUCLEOTIDE SEQUENCE [LARGE SCALE GENOMIC DNA]</scope>
    <source>
        <strain evidence="9 10">Z6</strain>
    </source>
</reference>
<dbReference type="Gene3D" id="1.20.81.30">
    <property type="entry name" value="Type II secretion system (T2SS), domain F"/>
    <property type="match status" value="2"/>
</dbReference>
<dbReference type="Pfam" id="PF00482">
    <property type="entry name" value="T2SSF"/>
    <property type="match status" value="2"/>
</dbReference>
<keyword evidence="4 7" id="KW-0812">Transmembrane</keyword>
<evidence type="ECO:0000256" key="2">
    <source>
        <dbReference type="ARBA" id="ARBA00005745"/>
    </source>
</evidence>
<dbReference type="GO" id="GO:0005886">
    <property type="term" value="C:plasma membrane"/>
    <property type="evidence" value="ECO:0007669"/>
    <property type="project" value="UniProtKB-SubCell"/>
</dbReference>
<dbReference type="InterPro" id="IPR018076">
    <property type="entry name" value="T2SS_GspF_dom"/>
</dbReference>
<evidence type="ECO:0000256" key="4">
    <source>
        <dbReference type="ARBA" id="ARBA00022692"/>
    </source>
</evidence>
<evidence type="ECO:0000259" key="8">
    <source>
        <dbReference type="Pfam" id="PF00482"/>
    </source>
</evidence>
<dbReference type="OrthoDB" id="9805682at2"/>
<feature type="transmembrane region" description="Helical" evidence="7">
    <location>
        <begin position="210"/>
        <end position="240"/>
    </location>
</feature>
<keyword evidence="5 7" id="KW-1133">Transmembrane helix</keyword>
<dbReference type="PANTHER" id="PTHR30012">
    <property type="entry name" value="GENERAL SECRETION PATHWAY PROTEIN"/>
    <property type="match status" value="1"/>
</dbReference>
<sequence>MAQFTYKAINQDTGQTVEGIIDADNSTIALEKIEAKNLSPFSLEEGTKVEIKDTTSLFINKENNLILFTSQLANLLKSGIQLGEALGITQRLIKEGKFKEIIVNLNKSLKGGKHFAEALSDYPNYFSDSYISMIKAGEEGGFLDLSCQRLAQDLEDHSELKSFIISSLIYPMILLLVALLAILVMITYVLPKFSMIYGKYGKSLPFSTKLLLDISQFISSNGLIIAIITLVTGLGIWQYYQSENGKKRLDQFILKIPILGSLITDLTIVKITRSIGSMLINGVSLIKALEVSRYLTNNSLFRRAIVKSITQVQRGNALSEALAKTEVFPEIVIYMIGVGEETGRLGTMLVQISENFEKNSRKKIEKLMKAFEPLVIFFMGLIIGLIVISMLLPILGVNNISI</sequence>
<comment type="caution">
    <text evidence="9">The sequence shown here is derived from an EMBL/GenBank/DDBJ whole genome shotgun (WGS) entry which is preliminary data.</text>
</comment>
<keyword evidence="6 7" id="KW-0472">Membrane</keyword>
<evidence type="ECO:0000256" key="5">
    <source>
        <dbReference type="ARBA" id="ARBA00022989"/>
    </source>
</evidence>
<evidence type="ECO:0000313" key="9">
    <source>
        <dbReference type="EMBL" id="OCL25995.1"/>
    </source>
</evidence>
<feature type="transmembrane region" description="Helical" evidence="7">
    <location>
        <begin position="168"/>
        <end position="190"/>
    </location>
</feature>
<proteinExistence type="inferred from homology"/>
<evidence type="ECO:0000256" key="1">
    <source>
        <dbReference type="ARBA" id="ARBA00004651"/>
    </source>
</evidence>
<dbReference type="EMBL" id="LWDV01000009">
    <property type="protein sequence ID" value="OCL25995.1"/>
    <property type="molecule type" value="Genomic_DNA"/>
</dbReference>
<feature type="transmembrane region" description="Helical" evidence="7">
    <location>
        <begin position="370"/>
        <end position="395"/>
    </location>
</feature>
<dbReference type="InterPro" id="IPR003004">
    <property type="entry name" value="GspF/PilC"/>
</dbReference>
<keyword evidence="10" id="KW-1185">Reference proteome</keyword>
<keyword evidence="3" id="KW-1003">Cell membrane</keyword>
<dbReference type="PANTHER" id="PTHR30012:SF0">
    <property type="entry name" value="TYPE II SECRETION SYSTEM PROTEIN F-RELATED"/>
    <property type="match status" value="1"/>
</dbReference>
<dbReference type="RefSeq" id="WP_068717372.1">
    <property type="nucleotide sequence ID" value="NZ_LWDV01000009.1"/>
</dbReference>
<feature type="domain" description="Type II secretion system protein GspF" evidence="8">
    <location>
        <begin position="272"/>
        <end position="393"/>
    </location>
</feature>
<dbReference type="AlphaFoldDB" id="A0A1C0A6V3"/>
<evidence type="ECO:0000256" key="3">
    <source>
        <dbReference type="ARBA" id="ARBA00022475"/>
    </source>
</evidence>
<dbReference type="InterPro" id="IPR042094">
    <property type="entry name" value="T2SS_GspF_sf"/>
</dbReference>
<evidence type="ECO:0000256" key="6">
    <source>
        <dbReference type="ARBA" id="ARBA00023136"/>
    </source>
</evidence>
<name>A0A1C0A6V3_9FIRM</name>
<dbReference type="Proteomes" id="UP000093514">
    <property type="component" value="Unassembled WGS sequence"/>
</dbReference>
<feature type="domain" description="Type II secretion system protein GspF" evidence="8">
    <location>
        <begin position="68"/>
        <end position="191"/>
    </location>
</feature>
<evidence type="ECO:0000313" key="10">
    <source>
        <dbReference type="Proteomes" id="UP000093514"/>
    </source>
</evidence>
<reference evidence="10" key="1">
    <citation type="submission" date="2016-07" db="EMBL/GenBank/DDBJ databases">
        <authorList>
            <person name="Florea S."/>
            <person name="Webb J.S."/>
            <person name="Jaromczyk J."/>
            <person name="Schardl C.L."/>
        </authorList>
    </citation>
    <scope>NUCLEOTIDE SEQUENCE [LARGE SCALE GENOMIC DNA]</scope>
    <source>
        <strain evidence="10">Z6</strain>
    </source>
</reference>
<organism evidence="9 10">
    <name type="scientific">Orenia metallireducens</name>
    <dbReference type="NCBI Taxonomy" id="1413210"/>
    <lineage>
        <taxon>Bacteria</taxon>
        <taxon>Bacillati</taxon>
        <taxon>Bacillota</taxon>
        <taxon>Clostridia</taxon>
        <taxon>Halanaerobiales</taxon>
        <taxon>Halobacteroidaceae</taxon>
        <taxon>Orenia</taxon>
    </lineage>
</organism>
<gene>
    <name evidence="9" type="ORF">U472_08180</name>
</gene>
<evidence type="ECO:0000256" key="7">
    <source>
        <dbReference type="SAM" id="Phobius"/>
    </source>
</evidence>
<protein>
    <submittedName>
        <fullName evidence="9">Type II secretion system protein</fullName>
    </submittedName>
</protein>
<dbReference type="PRINTS" id="PR00812">
    <property type="entry name" value="BCTERIALGSPF"/>
</dbReference>
<accession>A0A1C0A6V3</accession>